<gene>
    <name evidence="2" type="ORF">EI71_01976</name>
</gene>
<evidence type="ECO:0000256" key="1">
    <source>
        <dbReference type="SAM" id="Coils"/>
    </source>
</evidence>
<comment type="caution">
    <text evidence="2">The sequence shown here is derived from an EMBL/GenBank/DDBJ whole genome shotgun (WGS) entry which is preliminary data.</text>
</comment>
<dbReference type="RefSeq" id="WP_119017014.1">
    <property type="nucleotide sequence ID" value="NZ_QXEV01000043.1"/>
</dbReference>
<protein>
    <submittedName>
        <fullName evidence="2">Uncharacterized protein</fullName>
    </submittedName>
</protein>
<reference evidence="2 3" key="1">
    <citation type="submission" date="2018-08" db="EMBL/GenBank/DDBJ databases">
        <title>Genomic Encyclopedia of Archaeal and Bacterial Type Strains, Phase II (KMG-II): from individual species to whole genera.</title>
        <authorList>
            <person name="Goeker M."/>
        </authorList>
    </citation>
    <scope>NUCLEOTIDE SEQUENCE [LARGE SCALE GENOMIC DNA]</scope>
    <source>
        <strain evidence="2 3">ATCC 27112</strain>
    </source>
</reference>
<proteinExistence type="predicted"/>
<dbReference type="InParanoid" id="A0A397QV07"/>
<accession>A0A397QV07</accession>
<keyword evidence="1" id="KW-0175">Coiled coil</keyword>
<organism evidence="2 3">
    <name type="scientific">Anaeroplasma bactoclasticum</name>
    <dbReference type="NCBI Taxonomy" id="2088"/>
    <lineage>
        <taxon>Bacteria</taxon>
        <taxon>Bacillati</taxon>
        <taxon>Mycoplasmatota</taxon>
        <taxon>Mollicutes</taxon>
        <taxon>Anaeroplasmatales</taxon>
        <taxon>Anaeroplasmataceae</taxon>
        <taxon>Anaeroplasma</taxon>
    </lineage>
</organism>
<sequence length="189" mass="21615">MGNEKSSALKKVINEITKKAGKEVAENAGSNIYAELIKNGLEFSKEALIYVNDLQGQINELNREQRNVRNQKIASLQKQLDVIANMLQDPNLTYEQKIDLIDRMNELQEKIDAEVDKSIEAEQEEKDRRINERKKVGQVTLEVVTGVIPFTTAYRAIKKKTQNKKLNQIDENKATEILENEDIKSIESK</sequence>
<feature type="coiled-coil region" evidence="1">
    <location>
        <begin position="97"/>
        <end position="124"/>
    </location>
</feature>
<keyword evidence="3" id="KW-1185">Reference proteome</keyword>
<dbReference type="EMBL" id="QXEV01000043">
    <property type="protein sequence ID" value="RIA64736.1"/>
    <property type="molecule type" value="Genomic_DNA"/>
</dbReference>
<evidence type="ECO:0000313" key="3">
    <source>
        <dbReference type="Proteomes" id="UP000266506"/>
    </source>
</evidence>
<name>A0A397QV07_9MOLU</name>
<dbReference type="Proteomes" id="UP000266506">
    <property type="component" value="Unassembled WGS sequence"/>
</dbReference>
<dbReference type="AlphaFoldDB" id="A0A397QV07"/>
<evidence type="ECO:0000313" key="2">
    <source>
        <dbReference type="EMBL" id="RIA64736.1"/>
    </source>
</evidence>